<reference evidence="1 2" key="2">
    <citation type="submission" date="2020-04" db="EMBL/GenBank/DDBJ databases">
        <authorList>
            <person name="Fomenkov A."/>
            <person name="Anton B.P."/>
            <person name="Roberts R.J."/>
        </authorList>
    </citation>
    <scope>NUCLEOTIDE SEQUENCE [LARGE SCALE GENOMIC DNA]</scope>
    <source>
        <strain evidence="1 2">CCAP 1403/13f</strain>
    </source>
</reference>
<organism evidence="1 2">
    <name type="scientific">Dolichospermum flos-aquae CCAP 1403/13F</name>
    <dbReference type="NCBI Taxonomy" id="315271"/>
    <lineage>
        <taxon>Bacteria</taxon>
        <taxon>Bacillati</taxon>
        <taxon>Cyanobacteriota</taxon>
        <taxon>Cyanophyceae</taxon>
        <taxon>Nostocales</taxon>
        <taxon>Aphanizomenonaceae</taxon>
        <taxon>Dolichospermum</taxon>
    </lineage>
</organism>
<name>A0A6H2BUC5_DOLFA</name>
<reference evidence="1 2" key="1">
    <citation type="submission" date="2020-04" db="EMBL/GenBank/DDBJ databases">
        <title>Genome-Wide Identification of 5-Methylcytosine Sites in Bacterial Genomes By High-Throughput Sequencing of MspJI Restriction Fragments.</title>
        <authorList>
            <person name="Wu V."/>
        </authorList>
    </citation>
    <scope>NUCLEOTIDE SEQUENCE [LARGE SCALE GENOMIC DNA]</scope>
    <source>
        <strain evidence="1 2">CCAP 1403/13f</strain>
    </source>
</reference>
<evidence type="ECO:0000313" key="2">
    <source>
        <dbReference type="Proteomes" id="UP000502433"/>
    </source>
</evidence>
<dbReference type="EMBL" id="CP051206">
    <property type="protein sequence ID" value="QJB42827.1"/>
    <property type="molecule type" value="Genomic_DNA"/>
</dbReference>
<proteinExistence type="predicted"/>
<dbReference type="AlphaFoldDB" id="A0A6H2BUC5"/>
<dbReference type="Proteomes" id="UP000502433">
    <property type="component" value="Chromosome"/>
</dbReference>
<dbReference type="KEGG" id="dfs:HGD76_05460"/>
<protein>
    <submittedName>
        <fullName evidence="1">Uncharacterized protein</fullName>
    </submittedName>
</protein>
<dbReference type="RefSeq" id="WP_148763140.1">
    <property type="nucleotide sequence ID" value="NZ_CP051206.1"/>
</dbReference>
<gene>
    <name evidence="1" type="ORF">HGD76_05460</name>
</gene>
<evidence type="ECO:0000313" key="1">
    <source>
        <dbReference type="EMBL" id="QJB42827.1"/>
    </source>
</evidence>
<sequence length="69" mass="7679">MSLTDKQWEIAHAIAQTLVQEHTDANEVSKAVAYLRTVIDQNDGISFPVSDWECYHRGSASAVIEGRAF</sequence>
<accession>A0A6H2BUC5</accession>